<dbReference type="PROSITE" id="PS00178">
    <property type="entry name" value="AA_TRNA_LIGASE_I"/>
    <property type="match status" value="1"/>
</dbReference>
<dbReference type="SUPFAM" id="SSF50677">
    <property type="entry name" value="ValRS/IleRS/LeuRS editing domain"/>
    <property type="match status" value="1"/>
</dbReference>
<evidence type="ECO:0000259" key="11">
    <source>
        <dbReference type="Pfam" id="PF00133"/>
    </source>
</evidence>
<feature type="short sequence motif" description="'KMSKS' region" evidence="9">
    <location>
        <begin position="641"/>
        <end position="645"/>
    </location>
</feature>
<feature type="domain" description="Leucyl-tRNA synthetase editing" evidence="14">
    <location>
        <begin position="234"/>
        <end position="424"/>
    </location>
</feature>
<evidence type="ECO:0000256" key="10">
    <source>
        <dbReference type="RuleBase" id="RU363035"/>
    </source>
</evidence>
<evidence type="ECO:0000256" key="8">
    <source>
        <dbReference type="ARBA" id="ARBA00047469"/>
    </source>
</evidence>
<keyword evidence="2 9" id="KW-0963">Cytoplasm</keyword>
<dbReference type="InterPro" id="IPR015413">
    <property type="entry name" value="Methionyl/Leucyl_tRNA_Synth"/>
</dbReference>
<evidence type="ECO:0000256" key="6">
    <source>
        <dbReference type="ARBA" id="ARBA00022917"/>
    </source>
</evidence>
<dbReference type="CDD" id="cd07958">
    <property type="entry name" value="Anticodon_Ia_Leu_BEm"/>
    <property type="match status" value="1"/>
</dbReference>
<dbReference type="Gene3D" id="3.40.50.620">
    <property type="entry name" value="HUPs"/>
    <property type="match status" value="2"/>
</dbReference>
<dbReference type="FunFam" id="3.40.50.620:FF:000003">
    <property type="entry name" value="Leucine--tRNA ligase"/>
    <property type="match status" value="1"/>
</dbReference>
<keyword evidence="3 9" id="KW-0436">Ligase</keyword>
<dbReference type="SUPFAM" id="SSF52374">
    <property type="entry name" value="Nucleotidylyl transferase"/>
    <property type="match status" value="1"/>
</dbReference>
<feature type="domain" description="Aminoacyl-tRNA synthetase class Ia" evidence="11">
    <location>
        <begin position="447"/>
        <end position="604"/>
    </location>
</feature>
<evidence type="ECO:0000256" key="3">
    <source>
        <dbReference type="ARBA" id="ARBA00022598"/>
    </source>
</evidence>
<dbReference type="EMBL" id="LJZR01000008">
    <property type="protein sequence ID" value="KPQ36041.1"/>
    <property type="molecule type" value="Genomic_DNA"/>
</dbReference>
<dbReference type="NCBIfam" id="TIGR00396">
    <property type="entry name" value="leuS_bact"/>
    <property type="match status" value="1"/>
</dbReference>
<dbReference type="STRING" id="1666911.HLUCCA11_07470"/>
<evidence type="ECO:0000259" key="12">
    <source>
        <dbReference type="Pfam" id="PF08264"/>
    </source>
</evidence>
<evidence type="ECO:0000256" key="5">
    <source>
        <dbReference type="ARBA" id="ARBA00022840"/>
    </source>
</evidence>
<dbReference type="Pfam" id="PF00133">
    <property type="entry name" value="tRNA-synt_1"/>
    <property type="match status" value="2"/>
</dbReference>
<comment type="catalytic activity">
    <reaction evidence="8 9">
        <text>tRNA(Leu) + L-leucine + ATP = L-leucyl-tRNA(Leu) + AMP + diphosphate</text>
        <dbReference type="Rhea" id="RHEA:11688"/>
        <dbReference type="Rhea" id="RHEA-COMP:9613"/>
        <dbReference type="Rhea" id="RHEA-COMP:9622"/>
        <dbReference type="ChEBI" id="CHEBI:30616"/>
        <dbReference type="ChEBI" id="CHEBI:33019"/>
        <dbReference type="ChEBI" id="CHEBI:57427"/>
        <dbReference type="ChEBI" id="CHEBI:78442"/>
        <dbReference type="ChEBI" id="CHEBI:78494"/>
        <dbReference type="ChEBI" id="CHEBI:456215"/>
        <dbReference type="EC" id="6.1.1.4"/>
    </reaction>
</comment>
<evidence type="ECO:0000256" key="1">
    <source>
        <dbReference type="ARBA" id="ARBA00005594"/>
    </source>
</evidence>
<feature type="domain" description="Methionyl/Leucyl tRNA synthetase" evidence="13">
    <location>
        <begin position="51"/>
        <end position="184"/>
    </location>
</feature>
<evidence type="ECO:0000259" key="14">
    <source>
        <dbReference type="Pfam" id="PF13603"/>
    </source>
</evidence>
<dbReference type="PRINTS" id="PR00985">
    <property type="entry name" value="TRNASYNTHLEU"/>
</dbReference>
<dbReference type="InterPro" id="IPR001412">
    <property type="entry name" value="aa-tRNA-synth_I_CS"/>
</dbReference>
<dbReference type="InterPro" id="IPR002302">
    <property type="entry name" value="Leu-tRNA-ligase"/>
</dbReference>
<dbReference type="AlphaFoldDB" id="A0A0P8C3F6"/>
<protein>
    <recommendedName>
        <fullName evidence="9">Leucine--tRNA ligase</fullName>
        <ecNumber evidence="9">6.1.1.4</ecNumber>
    </recommendedName>
    <alternativeName>
        <fullName evidence="9">Leucyl-tRNA synthetase</fullName>
        <shortName evidence="9">LeuRS</shortName>
    </alternativeName>
</protein>
<dbReference type="SUPFAM" id="SSF47323">
    <property type="entry name" value="Anticodon-binding domain of a subclass of class I aminoacyl-tRNA synthetases"/>
    <property type="match status" value="1"/>
</dbReference>
<keyword evidence="6 9" id="KW-0648">Protein biosynthesis</keyword>
<dbReference type="Pfam" id="PF13603">
    <property type="entry name" value="tRNA-synt_1_2"/>
    <property type="match status" value="1"/>
</dbReference>
<dbReference type="FunFam" id="3.10.20.590:FF:000001">
    <property type="entry name" value="Leucine--tRNA ligase"/>
    <property type="match status" value="1"/>
</dbReference>
<dbReference type="PANTHER" id="PTHR43740">
    <property type="entry name" value="LEUCYL-TRNA SYNTHETASE"/>
    <property type="match status" value="1"/>
</dbReference>
<dbReference type="PANTHER" id="PTHR43740:SF2">
    <property type="entry name" value="LEUCINE--TRNA LIGASE, MITOCHONDRIAL"/>
    <property type="match status" value="1"/>
</dbReference>
<accession>A0A0P8C3F6</accession>
<sequence length="884" mass="98688">MELRYSPADIETKWQQYWADHKLNKTPEGITNGSQTEGSPKNAKKFYALSMFPYPSGDLHMGHVRNYTITDVIARVRRMQGYQVLHPMGWDAFGLPAENAAIKRGVPPADWTLKNISQMREQLKALGLSYDWDREVATCLPNYYRWTQWIFLQFFEAGLAYQKEAAVNWDPIDQTVLANEQVDSEGRSWRSGAKVERKLLRQWFFKITAYAEQLLNDLDQLSGWPERVKTMQANWIGKSTGAQVTFKTEAGEDLVIYTTRPDTLWGATFMVLAPEHPLVASLTSATQADLIEAYQAAAANLSTIDRTAEGREKTGVWTGGYAVNPVNGEKIPVWVADYVMMDYGTGAIMAVPAHDQRDFEFARKFDLPIKAVVQPEDEAAGEAAGEAASETIAEDKMTAAYLHDGVMVHSGPLNGVASGKGEGESVQRAIAYLEEKSLGHGTTNYRLRDWLVSRQRYWGAPIPIIHCPHCGTVPVPEKDLPVKLPENVEFSGKGASPLAKVEDWVNVSCPSCGAAAKRETDTMDTFLDSSWYFLRYADANNEEAVFSSERVNSWLPVDQYVGGIEHAILHLLYSRFFTKVLRDRNLLNFDEPFQRLLTQGMVQAITYKNAEGQFIMPQDITDLNSPTDPVTGERLQVSFEKMSKSKFNGVPPSEVLAKYGADTARMFILFKAPPEKDLEWDDADVEGQFRFLNRVWRAVAGFAQSDSVSLVKQIKDIQSQSLSKEDKALRKATHTAIKEITEDIEGDYQFNTAVSELMKLSNALNDAKNKTTLAFAEGICTLVLLIAPFAPHIADELWSHLGEGSVHQQPWPSVDNTALVADEITLVVQIMGKTRGTLQVPAAADKAALERYARESEVAQRYLEGKEIKKVIVVPGKLVNFVAV</sequence>
<dbReference type="InterPro" id="IPR009080">
    <property type="entry name" value="tRNAsynth_Ia_anticodon-bd"/>
</dbReference>
<evidence type="ECO:0000256" key="2">
    <source>
        <dbReference type="ARBA" id="ARBA00022490"/>
    </source>
</evidence>
<feature type="binding site" evidence="9">
    <location>
        <position position="644"/>
    </location>
    <ligand>
        <name>ATP</name>
        <dbReference type="ChEBI" id="CHEBI:30616"/>
    </ligand>
</feature>
<keyword evidence="7 9" id="KW-0030">Aminoacyl-tRNA synthetase</keyword>
<keyword evidence="5 9" id="KW-0067">ATP-binding</keyword>
<dbReference type="CDD" id="cd00812">
    <property type="entry name" value="LeuRS_core"/>
    <property type="match status" value="1"/>
</dbReference>
<comment type="similarity">
    <text evidence="1 9 10">Belongs to the class-I aminoacyl-tRNA synthetase family.</text>
</comment>
<comment type="caution">
    <text evidence="15">The sequence shown here is derived from an EMBL/GenBank/DDBJ whole genome shotgun (WGS) entry which is preliminary data.</text>
</comment>
<feature type="domain" description="Aminoacyl-tRNA synthetase class Ia" evidence="11">
    <location>
        <begin position="640"/>
        <end position="681"/>
    </location>
</feature>
<dbReference type="GO" id="GO:0006429">
    <property type="term" value="P:leucyl-tRNA aminoacylation"/>
    <property type="evidence" value="ECO:0007669"/>
    <property type="project" value="UniProtKB-UniRule"/>
</dbReference>
<evidence type="ECO:0000313" key="15">
    <source>
        <dbReference type="EMBL" id="KPQ36041.1"/>
    </source>
</evidence>
<comment type="subcellular location">
    <subcellularLocation>
        <location evidence="9">Cytoplasm</location>
    </subcellularLocation>
</comment>
<dbReference type="InterPro" id="IPR009008">
    <property type="entry name" value="Val/Leu/Ile-tRNA-synth_edit"/>
</dbReference>
<dbReference type="PATRIC" id="fig|1666911.3.peg.3795"/>
<dbReference type="FunFam" id="1.10.730.10:FF:000011">
    <property type="entry name" value="Leucine--tRNA ligase chloroplastic/mitochondrial"/>
    <property type="match status" value="1"/>
</dbReference>
<dbReference type="Pfam" id="PF08264">
    <property type="entry name" value="Anticodon_1"/>
    <property type="match status" value="1"/>
</dbReference>
<dbReference type="InterPro" id="IPR013155">
    <property type="entry name" value="M/V/L/I-tRNA-synth_anticd-bd"/>
</dbReference>
<evidence type="ECO:0000313" key="16">
    <source>
        <dbReference type="Proteomes" id="UP000050465"/>
    </source>
</evidence>
<dbReference type="Gene3D" id="1.10.730.10">
    <property type="entry name" value="Isoleucyl-tRNA Synthetase, Domain 1"/>
    <property type="match status" value="2"/>
</dbReference>
<dbReference type="InterPro" id="IPR025709">
    <property type="entry name" value="Leu_tRNA-synth_edit"/>
</dbReference>
<evidence type="ECO:0000256" key="7">
    <source>
        <dbReference type="ARBA" id="ARBA00023146"/>
    </source>
</evidence>
<dbReference type="GO" id="GO:0005829">
    <property type="term" value="C:cytosol"/>
    <property type="evidence" value="ECO:0007669"/>
    <property type="project" value="TreeGrafter"/>
</dbReference>
<proteinExistence type="inferred from homology"/>
<dbReference type="Pfam" id="PF09334">
    <property type="entry name" value="tRNA-synt_1g"/>
    <property type="match status" value="1"/>
</dbReference>
<gene>
    <name evidence="9 15" type="primary">leuS</name>
    <name evidence="15" type="ORF">HLUCCA11_07470</name>
</gene>
<dbReference type="GO" id="GO:0005524">
    <property type="term" value="F:ATP binding"/>
    <property type="evidence" value="ECO:0007669"/>
    <property type="project" value="UniProtKB-UniRule"/>
</dbReference>
<keyword evidence="4 9" id="KW-0547">Nucleotide-binding</keyword>
<dbReference type="HAMAP" id="MF_00049_B">
    <property type="entry name" value="Leu_tRNA_synth_B"/>
    <property type="match status" value="1"/>
</dbReference>
<evidence type="ECO:0000256" key="4">
    <source>
        <dbReference type="ARBA" id="ARBA00022741"/>
    </source>
</evidence>
<dbReference type="Proteomes" id="UP000050465">
    <property type="component" value="Unassembled WGS sequence"/>
</dbReference>
<reference evidence="15 16" key="1">
    <citation type="submission" date="2015-09" db="EMBL/GenBank/DDBJ databases">
        <title>Identification and resolution of microdiversity through metagenomic sequencing of parallel consortia.</title>
        <authorList>
            <person name="Nelson W.C."/>
            <person name="Romine M.F."/>
            <person name="Lindemann S.R."/>
        </authorList>
    </citation>
    <scope>NUCLEOTIDE SEQUENCE [LARGE SCALE GENOMIC DNA]</scope>
    <source>
        <strain evidence="15">Ana</strain>
    </source>
</reference>
<dbReference type="GO" id="GO:0004823">
    <property type="term" value="F:leucine-tRNA ligase activity"/>
    <property type="evidence" value="ECO:0007669"/>
    <property type="project" value="UniProtKB-UniRule"/>
</dbReference>
<dbReference type="GO" id="GO:0002161">
    <property type="term" value="F:aminoacyl-tRNA deacylase activity"/>
    <property type="evidence" value="ECO:0007669"/>
    <property type="project" value="InterPro"/>
</dbReference>
<name>A0A0P8C3F6_9CYAN</name>
<dbReference type="InterPro" id="IPR002300">
    <property type="entry name" value="aa-tRNA-synth_Ia"/>
</dbReference>
<dbReference type="EC" id="6.1.1.4" evidence="9"/>
<dbReference type="FunFam" id="3.40.50.620:FF:000100">
    <property type="entry name" value="probable leucine--tRNA ligase, mitochondrial"/>
    <property type="match status" value="1"/>
</dbReference>
<feature type="short sequence motif" description="'HIGH' region" evidence="9">
    <location>
        <begin position="53"/>
        <end position="63"/>
    </location>
</feature>
<evidence type="ECO:0000256" key="9">
    <source>
        <dbReference type="HAMAP-Rule" id="MF_00049"/>
    </source>
</evidence>
<organism evidence="15 16">
    <name type="scientific">Phormidesmis priestleyi Ana</name>
    <dbReference type="NCBI Taxonomy" id="1666911"/>
    <lineage>
        <taxon>Bacteria</taxon>
        <taxon>Bacillati</taxon>
        <taxon>Cyanobacteriota</taxon>
        <taxon>Cyanophyceae</taxon>
        <taxon>Leptolyngbyales</taxon>
        <taxon>Leptolyngbyaceae</taxon>
        <taxon>Phormidesmis</taxon>
    </lineage>
</organism>
<dbReference type="InterPro" id="IPR014729">
    <property type="entry name" value="Rossmann-like_a/b/a_fold"/>
</dbReference>
<feature type="domain" description="Methionyl/Valyl/Leucyl/Isoleucyl-tRNA synthetase anticodon-binding" evidence="12">
    <location>
        <begin position="726"/>
        <end position="846"/>
    </location>
</feature>
<evidence type="ECO:0000259" key="13">
    <source>
        <dbReference type="Pfam" id="PF09334"/>
    </source>
</evidence>